<reference evidence="10" key="1">
    <citation type="journal article" date="2019" name="Int. J. Syst. Evol. Microbiol.">
        <title>The Global Catalogue of Microorganisms (GCM) 10K type strain sequencing project: providing services to taxonomists for standard genome sequencing and annotation.</title>
        <authorList>
            <consortium name="The Broad Institute Genomics Platform"/>
            <consortium name="The Broad Institute Genome Sequencing Center for Infectious Disease"/>
            <person name="Wu L."/>
            <person name="Ma J."/>
        </authorList>
    </citation>
    <scope>NUCLEOTIDE SEQUENCE [LARGE SCALE GENOMIC DNA]</scope>
    <source>
        <strain evidence="10">KCTC 32465</strain>
    </source>
</reference>
<feature type="transmembrane region" description="Helical" evidence="8">
    <location>
        <begin position="272"/>
        <end position="293"/>
    </location>
</feature>
<evidence type="ECO:0000313" key="9">
    <source>
        <dbReference type="EMBL" id="GHA47285.1"/>
    </source>
</evidence>
<feature type="transmembrane region" description="Helical" evidence="8">
    <location>
        <begin position="240"/>
        <end position="260"/>
    </location>
</feature>
<keyword evidence="4" id="KW-1003">Cell membrane</keyword>
<accession>A0ABQ3CYE0</accession>
<keyword evidence="10" id="KW-1185">Reference proteome</keyword>
<evidence type="ECO:0000256" key="6">
    <source>
        <dbReference type="ARBA" id="ARBA00022989"/>
    </source>
</evidence>
<proteinExistence type="inferred from homology"/>
<organism evidence="9 10">
    <name type="scientific">Paramylibacter ulvae</name>
    <dbReference type="NCBI Taxonomy" id="1651968"/>
    <lineage>
        <taxon>Bacteria</taxon>
        <taxon>Pseudomonadati</taxon>
        <taxon>Pseudomonadota</taxon>
        <taxon>Alphaproteobacteria</taxon>
        <taxon>Rhodobacterales</taxon>
        <taxon>Paracoccaceae</taxon>
        <taxon>Paramylibacter</taxon>
    </lineage>
</organism>
<sequence>MDIIGTVAQVVAPVFLLAAIGFAWIKAGYEYRIEFVTTLAMTLSVPCLIFVALMESEVDPIALKSTFLASVVAYAAVTVVFYVMIKLLKLEMRSFLAPLIFGNTGNLGLPLALFAFGEEGLGHAVIIFAVMAVYSFSVGVWMVSGGGSPLKAIKEPLVWATVLGAIFMVMGWRTPEWLTNSINLVGQIAIPIMLITLGVALARLRAPTLGRAFVLSLVKYAICIGVAVVVGLWFELGPVAFAVLVVQIATPVAVTSYLLAQKYGADADEVAGLVVASTLLSIAILPLILGFLMA</sequence>
<feature type="transmembrane region" description="Helical" evidence="8">
    <location>
        <begin position="122"/>
        <end position="144"/>
    </location>
</feature>
<feature type="transmembrane region" description="Helical" evidence="8">
    <location>
        <begin position="214"/>
        <end position="234"/>
    </location>
</feature>
<feature type="transmembrane region" description="Helical" evidence="8">
    <location>
        <begin position="156"/>
        <end position="172"/>
    </location>
</feature>
<evidence type="ECO:0000313" key="10">
    <source>
        <dbReference type="Proteomes" id="UP000634455"/>
    </source>
</evidence>
<dbReference type="PANTHER" id="PTHR36838">
    <property type="entry name" value="AUXIN EFFLUX CARRIER FAMILY PROTEIN"/>
    <property type="match status" value="1"/>
</dbReference>
<dbReference type="Gene3D" id="1.20.1530.20">
    <property type="match status" value="1"/>
</dbReference>
<evidence type="ECO:0000256" key="1">
    <source>
        <dbReference type="ARBA" id="ARBA00004651"/>
    </source>
</evidence>
<evidence type="ECO:0000256" key="3">
    <source>
        <dbReference type="ARBA" id="ARBA00022448"/>
    </source>
</evidence>
<dbReference type="Proteomes" id="UP000634455">
    <property type="component" value="Unassembled WGS sequence"/>
</dbReference>
<comment type="subcellular location">
    <subcellularLocation>
        <location evidence="1">Cell membrane</location>
        <topology evidence="1">Multi-pass membrane protein</topology>
    </subcellularLocation>
</comment>
<evidence type="ECO:0000256" key="8">
    <source>
        <dbReference type="SAM" id="Phobius"/>
    </source>
</evidence>
<gene>
    <name evidence="9" type="ORF">GCM10008927_10120</name>
</gene>
<keyword evidence="6 8" id="KW-1133">Transmembrane helix</keyword>
<dbReference type="Pfam" id="PF03547">
    <property type="entry name" value="Mem_trans"/>
    <property type="match status" value="2"/>
</dbReference>
<protein>
    <submittedName>
        <fullName evidence="9">Transporter</fullName>
    </submittedName>
</protein>
<feature type="transmembrane region" description="Helical" evidence="8">
    <location>
        <begin position="66"/>
        <end position="88"/>
    </location>
</feature>
<evidence type="ECO:0000256" key="4">
    <source>
        <dbReference type="ARBA" id="ARBA00022475"/>
    </source>
</evidence>
<dbReference type="EMBL" id="BMZF01000002">
    <property type="protein sequence ID" value="GHA47285.1"/>
    <property type="molecule type" value="Genomic_DNA"/>
</dbReference>
<dbReference type="InterPro" id="IPR038770">
    <property type="entry name" value="Na+/solute_symporter_sf"/>
</dbReference>
<feature type="transmembrane region" description="Helical" evidence="8">
    <location>
        <begin position="36"/>
        <end position="54"/>
    </location>
</feature>
<evidence type="ECO:0000256" key="2">
    <source>
        <dbReference type="ARBA" id="ARBA00010145"/>
    </source>
</evidence>
<keyword evidence="3" id="KW-0813">Transport</keyword>
<dbReference type="RefSeq" id="WP_189639513.1">
    <property type="nucleotide sequence ID" value="NZ_BMZF01000002.1"/>
</dbReference>
<dbReference type="InterPro" id="IPR004776">
    <property type="entry name" value="Mem_transp_PIN-like"/>
</dbReference>
<keyword evidence="5 8" id="KW-0812">Transmembrane</keyword>
<keyword evidence="7 8" id="KW-0472">Membrane</keyword>
<evidence type="ECO:0000256" key="7">
    <source>
        <dbReference type="ARBA" id="ARBA00023136"/>
    </source>
</evidence>
<feature type="transmembrane region" description="Helical" evidence="8">
    <location>
        <begin position="95"/>
        <end position="116"/>
    </location>
</feature>
<feature type="transmembrane region" description="Helical" evidence="8">
    <location>
        <begin position="6"/>
        <end position="24"/>
    </location>
</feature>
<evidence type="ECO:0000256" key="5">
    <source>
        <dbReference type="ARBA" id="ARBA00022692"/>
    </source>
</evidence>
<comment type="similarity">
    <text evidence="2">Belongs to the auxin efflux carrier (TC 2.A.69) family.</text>
</comment>
<feature type="transmembrane region" description="Helical" evidence="8">
    <location>
        <begin position="184"/>
        <end position="202"/>
    </location>
</feature>
<comment type="caution">
    <text evidence="9">The sequence shown here is derived from an EMBL/GenBank/DDBJ whole genome shotgun (WGS) entry which is preliminary data.</text>
</comment>
<dbReference type="PANTHER" id="PTHR36838:SF1">
    <property type="entry name" value="SLR1864 PROTEIN"/>
    <property type="match status" value="1"/>
</dbReference>
<name>A0ABQ3CYE0_9RHOB</name>